<dbReference type="GO" id="GO:0005737">
    <property type="term" value="C:cytoplasm"/>
    <property type="evidence" value="ECO:0007669"/>
    <property type="project" value="TreeGrafter"/>
</dbReference>
<dbReference type="Gene3D" id="3.40.50.1820">
    <property type="entry name" value="alpha/beta hydrolase"/>
    <property type="match status" value="1"/>
</dbReference>
<dbReference type="Pfam" id="PF03959">
    <property type="entry name" value="FSH1"/>
    <property type="match status" value="1"/>
</dbReference>
<sequence length="262" mass="29538">MASTTLKRVLVLHGYAQNAYIFTKRLSAIRKQCKSTVEFIFVDAPHVLQPEDLFDNQSTEPEANSDPLKDPNAVVRGWWKSVEPSVGLEESLVFMRDFLKKAAEEGKGFDGFFGFSQGAAMAAILTALLETPSRYPNFIIEWQNPASTGILLRLRCRIYPYVSSRYLDYLSDLWLHNPDTPHLRPDRLYYSVCQRQNNTGNAPGKNRDTRWRSFCAFKAPWRKFIASWLNDPLDVSIPSPEAAAITSDPSTPADSRSATPAS</sequence>
<dbReference type="AlphaFoldDB" id="A0A6A4HQM8"/>
<keyword evidence="5" id="KW-1185">Reference proteome</keyword>
<name>A0A6A4HQM8_9AGAR</name>
<gene>
    <name evidence="4" type="ORF">BT96DRAFT_919767</name>
</gene>
<dbReference type="EMBL" id="ML769462">
    <property type="protein sequence ID" value="KAE9400011.1"/>
    <property type="molecule type" value="Genomic_DNA"/>
</dbReference>
<proteinExistence type="predicted"/>
<organism evidence="4 5">
    <name type="scientific">Gymnopus androsaceus JB14</name>
    <dbReference type="NCBI Taxonomy" id="1447944"/>
    <lineage>
        <taxon>Eukaryota</taxon>
        <taxon>Fungi</taxon>
        <taxon>Dikarya</taxon>
        <taxon>Basidiomycota</taxon>
        <taxon>Agaricomycotina</taxon>
        <taxon>Agaricomycetes</taxon>
        <taxon>Agaricomycetidae</taxon>
        <taxon>Agaricales</taxon>
        <taxon>Marasmiineae</taxon>
        <taxon>Omphalotaceae</taxon>
        <taxon>Gymnopus</taxon>
    </lineage>
</organism>
<dbReference type="OrthoDB" id="2094269at2759"/>
<dbReference type="SUPFAM" id="SSF53474">
    <property type="entry name" value="alpha/beta-Hydrolases"/>
    <property type="match status" value="1"/>
</dbReference>
<dbReference type="InterPro" id="IPR050593">
    <property type="entry name" value="LovG"/>
</dbReference>
<protein>
    <recommendedName>
        <fullName evidence="3">Serine hydrolase domain-containing protein</fullName>
    </recommendedName>
</protein>
<evidence type="ECO:0000259" key="3">
    <source>
        <dbReference type="Pfam" id="PF03959"/>
    </source>
</evidence>
<dbReference type="GO" id="GO:0016787">
    <property type="term" value="F:hydrolase activity"/>
    <property type="evidence" value="ECO:0007669"/>
    <property type="project" value="UniProtKB-KW"/>
</dbReference>
<evidence type="ECO:0000313" key="4">
    <source>
        <dbReference type="EMBL" id="KAE9400011.1"/>
    </source>
</evidence>
<evidence type="ECO:0000256" key="1">
    <source>
        <dbReference type="ARBA" id="ARBA00022801"/>
    </source>
</evidence>
<feature type="region of interest" description="Disordered" evidence="2">
    <location>
        <begin position="240"/>
        <end position="262"/>
    </location>
</feature>
<dbReference type="PANTHER" id="PTHR48070">
    <property type="entry name" value="ESTERASE OVCA2"/>
    <property type="match status" value="1"/>
</dbReference>
<evidence type="ECO:0000256" key="2">
    <source>
        <dbReference type="SAM" id="MobiDB-lite"/>
    </source>
</evidence>
<reference evidence="4" key="1">
    <citation type="journal article" date="2019" name="Environ. Microbiol.">
        <title>Fungal ecological strategies reflected in gene transcription - a case study of two litter decomposers.</title>
        <authorList>
            <person name="Barbi F."/>
            <person name="Kohler A."/>
            <person name="Barry K."/>
            <person name="Baskaran P."/>
            <person name="Daum C."/>
            <person name="Fauchery L."/>
            <person name="Ihrmark K."/>
            <person name="Kuo A."/>
            <person name="LaButti K."/>
            <person name="Lipzen A."/>
            <person name="Morin E."/>
            <person name="Grigoriev I.V."/>
            <person name="Henrissat B."/>
            <person name="Lindahl B."/>
            <person name="Martin F."/>
        </authorList>
    </citation>
    <scope>NUCLEOTIDE SEQUENCE</scope>
    <source>
        <strain evidence="4">JB14</strain>
    </source>
</reference>
<keyword evidence="1" id="KW-0378">Hydrolase</keyword>
<dbReference type="GO" id="GO:0005634">
    <property type="term" value="C:nucleus"/>
    <property type="evidence" value="ECO:0007669"/>
    <property type="project" value="TreeGrafter"/>
</dbReference>
<evidence type="ECO:0000313" key="5">
    <source>
        <dbReference type="Proteomes" id="UP000799118"/>
    </source>
</evidence>
<dbReference type="InterPro" id="IPR029058">
    <property type="entry name" value="AB_hydrolase_fold"/>
</dbReference>
<accession>A0A6A4HQM8</accession>
<feature type="domain" description="Serine hydrolase" evidence="3">
    <location>
        <begin position="5"/>
        <end position="134"/>
    </location>
</feature>
<dbReference type="PANTHER" id="PTHR48070:SF6">
    <property type="entry name" value="ESTERASE OVCA2"/>
    <property type="match status" value="1"/>
</dbReference>
<dbReference type="Proteomes" id="UP000799118">
    <property type="component" value="Unassembled WGS sequence"/>
</dbReference>
<dbReference type="InterPro" id="IPR005645">
    <property type="entry name" value="FSH-like_dom"/>
</dbReference>
<feature type="compositionally biased region" description="Polar residues" evidence="2">
    <location>
        <begin position="247"/>
        <end position="262"/>
    </location>
</feature>